<dbReference type="InterPro" id="IPR036457">
    <property type="entry name" value="PPM-type-like_dom_sf"/>
</dbReference>
<comment type="cofactor">
    <cofactor evidence="1">
        <name>Mn(2+)</name>
        <dbReference type="ChEBI" id="CHEBI:29035"/>
    </cofactor>
</comment>
<evidence type="ECO:0000256" key="8">
    <source>
        <dbReference type="ARBA" id="ARBA00022912"/>
    </source>
</evidence>
<comment type="similarity">
    <text evidence="3 10">Belongs to the PP2C family.</text>
</comment>
<name>D8T4C4_SELML</name>
<keyword evidence="9" id="KW-0464">Manganese</keyword>
<accession>D8T4C4</accession>
<dbReference type="eggNOG" id="KOG0700">
    <property type="taxonomic scope" value="Eukaryota"/>
</dbReference>
<dbReference type="EC" id="3.1.3.16" evidence="4"/>
<keyword evidence="6 10" id="KW-0378">Hydrolase</keyword>
<evidence type="ECO:0000256" key="9">
    <source>
        <dbReference type="ARBA" id="ARBA00023211"/>
    </source>
</evidence>
<evidence type="ECO:0000256" key="6">
    <source>
        <dbReference type="ARBA" id="ARBA00022801"/>
    </source>
</evidence>
<keyword evidence="7" id="KW-0460">Magnesium</keyword>
<dbReference type="Pfam" id="PF00481">
    <property type="entry name" value="PP2C"/>
    <property type="match status" value="1"/>
</dbReference>
<protein>
    <recommendedName>
        <fullName evidence="4">protein-serine/threonine phosphatase</fullName>
        <ecNumber evidence="4">3.1.3.16</ecNumber>
    </recommendedName>
</protein>
<dbReference type="GO" id="GO:0046872">
    <property type="term" value="F:metal ion binding"/>
    <property type="evidence" value="ECO:0007669"/>
    <property type="project" value="UniProtKB-KW"/>
</dbReference>
<feature type="domain" description="PPM-type phosphatase" evidence="11">
    <location>
        <begin position="46"/>
        <end position="346"/>
    </location>
</feature>
<dbReference type="PROSITE" id="PS01032">
    <property type="entry name" value="PPM_1"/>
    <property type="match status" value="1"/>
</dbReference>
<proteinExistence type="inferred from homology"/>
<sequence>MLARLSKMVVGCWRRVEQYVHIGATVPSRNDALLWFHDIGKHAFGDFSIAVVQANSILEDHTQIETGPGKTFVGVYDGHGGPEAAQYINNHLWQNLQRLASQEGDFTSDVLRRAILSTEDGFERYVAGSWALRPQIATVGSCCLVGLIRGNQLFVANLGDSRAVMGTFLGRDNRITAIQLSAEHNASIDAVRQELKDLHPDDSHIVVLRHGVWRVKGIIQVTKSIGDVYLKKAEFNREPLIARFRLPQPLERPVLTAEPSISVFTLRPADQFLIFASDGLWEHLSSQEAVDIVYSHPRAGIARRLIKAALQEAARKREMRYLDLIRIERGVRRHFHDDITVAVVFLDREMVISGGSRSMSPLSIRAGGESAVAARANGATGV</sequence>
<dbReference type="OrthoDB" id="420076at2759"/>
<keyword evidence="13" id="KW-1185">Reference proteome</keyword>
<evidence type="ECO:0000256" key="7">
    <source>
        <dbReference type="ARBA" id="ARBA00022842"/>
    </source>
</evidence>
<evidence type="ECO:0000256" key="3">
    <source>
        <dbReference type="ARBA" id="ARBA00006702"/>
    </source>
</evidence>
<evidence type="ECO:0000259" key="11">
    <source>
        <dbReference type="PROSITE" id="PS51746"/>
    </source>
</evidence>
<dbReference type="Proteomes" id="UP000001514">
    <property type="component" value="Unassembled WGS sequence"/>
</dbReference>
<dbReference type="InterPro" id="IPR015655">
    <property type="entry name" value="PP2C"/>
</dbReference>
<dbReference type="PROSITE" id="PS51746">
    <property type="entry name" value="PPM_2"/>
    <property type="match status" value="1"/>
</dbReference>
<dbReference type="FunFam" id="3.60.40.10:FF:000020">
    <property type="entry name" value="Probable protein phosphatase 2C 42"/>
    <property type="match status" value="1"/>
</dbReference>
<evidence type="ECO:0000256" key="4">
    <source>
        <dbReference type="ARBA" id="ARBA00013081"/>
    </source>
</evidence>
<evidence type="ECO:0000256" key="2">
    <source>
        <dbReference type="ARBA" id="ARBA00001946"/>
    </source>
</evidence>
<keyword evidence="5" id="KW-0479">Metal-binding</keyword>
<dbReference type="InParanoid" id="D8T4C4"/>
<evidence type="ECO:0000313" key="12">
    <source>
        <dbReference type="EMBL" id="EFJ08545.1"/>
    </source>
</evidence>
<gene>
    <name evidence="12" type="ORF">SELMODRAFT_185274</name>
</gene>
<dbReference type="AlphaFoldDB" id="D8T4C4"/>
<dbReference type="FunCoup" id="D8T4C4">
    <property type="interactions" value="4324"/>
</dbReference>
<evidence type="ECO:0000256" key="5">
    <source>
        <dbReference type="ARBA" id="ARBA00022723"/>
    </source>
</evidence>
<dbReference type="PANTHER" id="PTHR47992">
    <property type="entry name" value="PROTEIN PHOSPHATASE"/>
    <property type="match status" value="1"/>
</dbReference>
<dbReference type="EMBL" id="GL377673">
    <property type="protein sequence ID" value="EFJ08545.1"/>
    <property type="molecule type" value="Genomic_DNA"/>
</dbReference>
<dbReference type="Gene3D" id="3.60.40.10">
    <property type="entry name" value="PPM-type phosphatase domain"/>
    <property type="match status" value="1"/>
</dbReference>
<evidence type="ECO:0000256" key="1">
    <source>
        <dbReference type="ARBA" id="ARBA00001936"/>
    </source>
</evidence>
<dbReference type="STRING" id="88036.D8T4C4"/>
<dbReference type="InterPro" id="IPR000222">
    <property type="entry name" value="PP2C_BS"/>
</dbReference>
<dbReference type="OMA" id="FMNFLWA"/>
<dbReference type="SUPFAM" id="SSF81606">
    <property type="entry name" value="PP2C-like"/>
    <property type="match status" value="1"/>
</dbReference>
<dbReference type="CDD" id="cd00143">
    <property type="entry name" value="PP2Cc"/>
    <property type="match status" value="1"/>
</dbReference>
<keyword evidence="8 10" id="KW-0904">Protein phosphatase</keyword>
<dbReference type="GO" id="GO:1902531">
    <property type="term" value="P:regulation of intracellular signal transduction"/>
    <property type="evidence" value="ECO:0000318"/>
    <property type="project" value="GO_Central"/>
</dbReference>
<dbReference type="GO" id="GO:0004722">
    <property type="term" value="F:protein serine/threonine phosphatase activity"/>
    <property type="evidence" value="ECO:0000318"/>
    <property type="project" value="GO_Central"/>
</dbReference>
<reference evidence="12 13" key="1">
    <citation type="journal article" date="2011" name="Science">
        <title>The Selaginella genome identifies genetic changes associated with the evolution of vascular plants.</title>
        <authorList>
            <person name="Banks J.A."/>
            <person name="Nishiyama T."/>
            <person name="Hasebe M."/>
            <person name="Bowman J.L."/>
            <person name="Gribskov M."/>
            <person name="dePamphilis C."/>
            <person name="Albert V.A."/>
            <person name="Aono N."/>
            <person name="Aoyama T."/>
            <person name="Ambrose B.A."/>
            <person name="Ashton N.W."/>
            <person name="Axtell M.J."/>
            <person name="Barker E."/>
            <person name="Barker M.S."/>
            <person name="Bennetzen J.L."/>
            <person name="Bonawitz N.D."/>
            <person name="Chapple C."/>
            <person name="Cheng C."/>
            <person name="Correa L.G."/>
            <person name="Dacre M."/>
            <person name="DeBarry J."/>
            <person name="Dreyer I."/>
            <person name="Elias M."/>
            <person name="Engstrom E.M."/>
            <person name="Estelle M."/>
            <person name="Feng L."/>
            <person name="Finet C."/>
            <person name="Floyd S.K."/>
            <person name="Frommer W.B."/>
            <person name="Fujita T."/>
            <person name="Gramzow L."/>
            <person name="Gutensohn M."/>
            <person name="Harholt J."/>
            <person name="Hattori M."/>
            <person name="Heyl A."/>
            <person name="Hirai T."/>
            <person name="Hiwatashi Y."/>
            <person name="Ishikawa M."/>
            <person name="Iwata M."/>
            <person name="Karol K.G."/>
            <person name="Koehler B."/>
            <person name="Kolukisaoglu U."/>
            <person name="Kubo M."/>
            <person name="Kurata T."/>
            <person name="Lalonde S."/>
            <person name="Li K."/>
            <person name="Li Y."/>
            <person name="Litt A."/>
            <person name="Lyons E."/>
            <person name="Manning G."/>
            <person name="Maruyama T."/>
            <person name="Michael T.P."/>
            <person name="Mikami K."/>
            <person name="Miyazaki S."/>
            <person name="Morinaga S."/>
            <person name="Murata T."/>
            <person name="Mueller-Roeber B."/>
            <person name="Nelson D.R."/>
            <person name="Obara M."/>
            <person name="Oguri Y."/>
            <person name="Olmstead R.G."/>
            <person name="Onodera N."/>
            <person name="Petersen B.L."/>
            <person name="Pils B."/>
            <person name="Prigge M."/>
            <person name="Rensing S.A."/>
            <person name="Riano-Pachon D.M."/>
            <person name="Roberts A.W."/>
            <person name="Sato Y."/>
            <person name="Scheller H.V."/>
            <person name="Schulz B."/>
            <person name="Schulz C."/>
            <person name="Shakirov E.V."/>
            <person name="Shibagaki N."/>
            <person name="Shinohara N."/>
            <person name="Shippen D.E."/>
            <person name="Soerensen I."/>
            <person name="Sotooka R."/>
            <person name="Sugimoto N."/>
            <person name="Sugita M."/>
            <person name="Sumikawa N."/>
            <person name="Tanurdzic M."/>
            <person name="Theissen G."/>
            <person name="Ulvskov P."/>
            <person name="Wakazuki S."/>
            <person name="Weng J.K."/>
            <person name="Willats W.W."/>
            <person name="Wipf D."/>
            <person name="Wolf P.G."/>
            <person name="Yang L."/>
            <person name="Zimmer A.D."/>
            <person name="Zhu Q."/>
            <person name="Mitros T."/>
            <person name="Hellsten U."/>
            <person name="Loque D."/>
            <person name="Otillar R."/>
            <person name="Salamov A."/>
            <person name="Schmutz J."/>
            <person name="Shapiro H."/>
            <person name="Lindquist E."/>
            <person name="Lucas S."/>
            <person name="Rokhsar D."/>
            <person name="Grigoriev I.V."/>
        </authorList>
    </citation>
    <scope>NUCLEOTIDE SEQUENCE [LARGE SCALE GENOMIC DNA]</scope>
</reference>
<dbReference type="HOGENOM" id="CLU_013173_2_2_1"/>
<dbReference type="SMART" id="SM00332">
    <property type="entry name" value="PP2Cc"/>
    <property type="match status" value="1"/>
</dbReference>
<evidence type="ECO:0000313" key="13">
    <source>
        <dbReference type="Proteomes" id="UP000001514"/>
    </source>
</evidence>
<comment type="cofactor">
    <cofactor evidence="2">
        <name>Mg(2+)</name>
        <dbReference type="ChEBI" id="CHEBI:18420"/>
    </cofactor>
</comment>
<dbReference type="InterPro" id="IPR001932">
    <property type="entry name" value="PPM-type_phosphatase-like_dom"/>
</dbReference>
<organism evidence="13">
    <name type="scientific">Selaginella moellendorffii</name>
    <name type="common">Spikemoss</name>
    <dbReference type="NCBI Taxonomy" id="88036"/>
    <lineage>
        <taxon>Eukaryota</taxon>
        <taxon>Viridiplantae</taxon>
        <taxon>Streptophyta</taxon>
        <taxon>Embryophyta</taxon>
        <taxon>Tracheophyta</taxon>
        <taxon>Lycopodiopsida</taxon>
        <taxon>Selaginellales</taxon>
        <taxon>Selaginellaceae</taxon>
        <taxon>Selaginella</taxon>
    </lineage>
</organism>
<dbReference type="Gramene" id="EFJ08545">
    <property type="protein sequence ID" value="EFJ08545"/>
    <property type="gene ID" value="SELMODRAFT_185274"/>
</dbReference>
<evidence type="ECO:0000256" key="10">
    <source>
        <dbReference type="RuleBase" id="RU003465"/>
    </source>
</evidence>
<dbReference type="KEGG" id="smo:SELMODRAFT_185274"/>